<name>A0ABW8DG14_9PSED</name>
<dbReference type="EMBL" id="JBIUVY010000007">
    <property type="protein sequence ID" value="MFJ2286130.1"/>
    <property type="molecule type" value="Genomic_DNA"/>
</dbReference>
<sequence>MPVYLWQKDQSRLVSFRTLTDCPDEPTTALTAREVCQVLRDAIFGRRAMVRECAQTWGELYAGMFMIDIEGWKITIFNDYGELDYCEGYQCPGGRLWSFDSSDLFGTDPIALLSM</sequence>
<keyword evidence="3" id="KW-1185">Reference proteome</keyword>
<gene>
    <name evidence="2" type="ORF">ACIOUF_07140</name>
</gene>
<evidence type="ECO:0000259" key="1">
    <source>
        <dbReference type="Pfam" id="PF24745"/>
    </source>
</evidence>
<organism evidence="2 3">
    <name type="scientific">Pseudomonas iridis</name>
    <dbReference type="NCBI Taxonomy" id="2710587"/>
    <lineage>
        <taxon>Bacteria</taxon>
        <taxon>Pseudomonadati</taxon>
        <taxon>Pseudomonadota</taxon>
        <taxon>Gammaproteobacteria</taxon>
        <taxon>Pseudomonadales</taxon>
        <taxon>Pseudomonadaceae</taxon>
        <taxon>Pseudomonas</taxon>
    </lineage>
</organism>
<comment type="caution">
    <text evidence="2">The sequence shown here is derived from an EMBL/GenBank/DDBJ whole genome shotgun (WGS) entry which is preliminary data.</text>
</comment>
<dbReference type="Proteomes" id="UP001617296">
    <property type="component" value="Unassembled WGS sequence"/>
</dbReference>
<dbReference type="Pfam" id="PF24745">
    <property type="entry name" value="DUF7693"/>
    <property type="match status" value="1"/>
</dbReference>
<dbReference type="InterPro" id="IPR056110">
    <property type="entry name" value="DUF7693"/>
</dbReference>
<protein>
    <recommendedName>
        <fullName evidence="1">DUF7693 domain-containing protein</fullName>
    </recommendedName>
</protein>
<reference evidence="2 3" key="1">
    <citation type="submission" date="2024-10" db="EMBL/GenBank/DDBJ databases">
        <title>The Natural Products Discovery Center: Release of the First 8490 Sequenced Strains for Exploring Actinobacteria Biosynthetic Diversity.</title>
        <authorList>
            <person name="Kalkreuter E."/>
            <person name="Kautsar S.A."/>
            <person name="Yang D."/>
            <person name="Bader C.D."/>
            <person name="Teijaro C.N."/>
            <person name="Fluegel L."/>
            <person name="Davis C.M."/>
            <person name="Simpson J.R."/>
            <person name="Lauterbach L."/>
            <person name="Steele A.D."/>
            <person name="Gui C."/>
            <person name="Meng S."/>
            <person name="Li G."/>
            <person name="Viehrig K."/>
            <person name="Ye F."/>
            <person name="Su P."/>
            <person name="Kiefer A.F."/>
            <person name="Nichols A."/>
            <person name="Cepeda A.J."/>
            <person name="Yan W."/>
            <person name="Fan B."/>
            <person name="Jiang Y."/>
            <person name="Adhikari A."/>
            <person name="Zheng C.-J."/>
            <person name="Schuster L."/>
            <person name="Cowan T.M."/>
            <person name="Smanski M.J."/>
            <person name="Chevrette M.G."/>
            <person name="De Carvalho L.P.S."/>
            <person name="Shen B."/>
        </authorList>
    </citation>
    <scope>NUCLEOTIDE SEQUENCE [LARGE SCALE GENOMIC DNA]</scope>
    <source>
        <strain evidence="2 3">NPDC087689</strain>
    </source>
</reference>
<feature type="domain" description="DUF7693" evidence="1">
    <location>
        <begin position="30"/>
        <end position="115"/>
    </location>
</feature>
<proteinExistence type="predicted"/>
<evidence type="ECO:0000313" key="3">
    <source>
        <dbReference type="Proteomes" id="UP001617296"/>
    </source>
</evidence>
<accession>A0ABW8DG14</accession>
<evidence type="ECO:0000313" key="2">
    <source>
        <dbReference type="EMBL" id="MFJ2286130.1"/>
    </source>
</evidence>
<dbReference type="RefSeq" id="WP_401230959.1">
    <property type="nucleotide sequence ID" value="NZ_JBIUVY010000007.1"/>
</dbReference>